<dbReference type="Proteomes" id="UP000828941">
    <property type="component" value="Chromosome 13"/>
</dbReference>
<organism evidence="1 2">
    <name type="scientific">Bauhinia variegata</name>
    <name type="common">Purple orchid tree</name>
    <name type="synonym">Phanera variegata</name>
    <dbReference type="NCBI Taxonomy" id="167791"/>
    <lineage>
        <taxon>Eukaryota</taxon>
        <taxon>Viridiplantae</taxon>
        <taxon>Streptophyta</taxon>
        <taxon>Embryophyta</taxon>
        <taxon>Tracheophyta</taxon>
        <taxon>Spermatophyta</taxon>
        <taxon>Magnoliopsida</taxon>
        <taxon>eudicotyledons</taxon>
        <taxon>Gunneridae</taxon>
        <taxon>Pentapetalae</taxon>
        <taxon>rosids</taxon>
        <taxon>fabids</taxon>
        <taxon>Fabales</taxon>
        <taxon>Fabaceae</taxon>
        <taxon>Cercidoideae</taxon>
        <taxon>Cercideae</taxon>
        <taxon>Bauhiniinae</taxon>
        <taxon>Bauhinia</taxon>
    </lineage>
</organism>
<comment type="caution">
    <text evidence="1">The sequence shown here is derived from an EMBL/GenBank/DDBJ whole genome shotgun (WGS) entry which is preliminary data.</text>
</comment>
<proteinExistence type="predicted"/>
<gene>
    <name evidence="1" type="ORF">L6164_033342</name>
</gene>
<protein>
    <submittedName>
        <fullName evidence="1">Uncharacterized protein</fullName>
    </submittedName>
</protein>
<evidence type="ECO:0000313" key="2">
    <source>
        <dbReference type="Proteomes" id="UP000828941"/>
    </source>
</evidence>
<evidence type="ECO:0000313" key="1">
    <source>
        <dbReference type="EMBL" id="KAI4299922.1"/>
    </source>
</evidence>
<keyword evidence="2" id="KW-1185">Reference proteome</keyword>
<reference evidence="1 2" key="1">
    <citation type="journal article" date="2022" name="DNA Res.">
        <title>Chromosomal-level genome assembly of the orchid tree Bauhinia variegata (Leguminosae; Cercidoideae) supports the allotetraploid origin hypothesis of Bauhinia.</title>
        <authorList>
            <person name="Zhong Y."/>
            <person name="Chen Y."/>
            <person name="Zheng D."/>
            <person name="Pang J."/>
            <person name="Liu Y."/>
            <person name="Luo S."/>
            <person name="Meng S."/>
            <person name="Qian L."/>
            <person name="Wei D."/>
            <person name="Dai S."/>
            <person name="Zhou R."/>
        </authorList>
    </citation>
    <scope>NUCLEOTIDE SEQUENCE [LARGE SCALE GENOMIC DNA]</scope>
    <source>
        <strain evidence="1">BV-YZ2020</strain>
    </source>
</reference>
<accession>A0ACB9KRQ7</accession>
<name>A0ACB9KRQ7_BAUVA</name>
<sequence length="119" mass="12901">MPSGAPSHPSLPAGEKYSIICRSKLLHPQILVSCTPFIFNPALCSLSGKEVAGNVPKGYFAVYVGEEQKKRFVVPISYLRAPAFSATAEEEFGFDHPTGGLSIPCREDIFISLTSQLEL</sequence>
<dbReference type="EMBL" id="CM039438">
    <property type="protein sequence ID" value="KAI4299922.1"/>
    <property type="molecule type" value="Genomic_DNA"/>
</dbReference>